<dbReference type="PROSITE" id="PS51176">
    <property type="entry name" value="PDH_ADH"/>
    <property type="match status" value="1"/>
</dbReference>
<dbReference type="GO" id="GO:0006571">
    <property type="term" value="P:tyrosine biosynthetic process"/>
    <property type="evidence" value="ECO:0007669"/>
    <property type="project" value="UniProtKB-UniPathway"/>
</dbReference>
<dbReference type="InterPro" id="IPR046825">
    <property type="entry name" value="PDH_C"/>
</dbReference>
<comment type="pathway">
    <text evidence="1">Amino-acid biosynthesis; L-tyrosine biosynthesis; (4-hydroxyphenyl)pyruvate from prephenate (NAD(+) route): step 1/1.</text>
</comment>
<evidence type="ECO:0000256" key="2">
    <source>
        <dbReference type="ARBA" id="ARBA00007964"/>
    </source>
</evidence>
<dbReference type="SUPFAM" id="SSF55021">
    <property type="entry name" value="ACT-like"/>
    <property type="match status" value="1"/>
</dbReference>
<dbReference type="AlphaFoldDB" id="A0A4P8IFD4"/>
<dbReference type="GO" id="GO:0008977">
    <property type="term" value="F:prephenate dehydrogenase (NAD+) activity"/>
    <property type="evidence" value="ECO:0007669"/>
    <property type="project" value="UniProtKB-EC"/>
</dbReference>
<sequence>MSIETNFTIGFIGLGLIGGSIAKNVRRVFPNYTVIGYDTDKEALKKAVEEGILDRAASELKSDFAECSYIFLCAPVQHNLQFLEQLKPYIKEGCILTDVGSVKGGIHKKVKELDMESCFIGGHPMVGSEKAGFSYSSDRLIENAYYFITPTEEVSEEKVKEFTAFIEELGALTILLDAKRHDAFTAAISHVPHIMAAELVHTVKDMDTEDGILKQLAAGGFKDITRIASSSPVVWEQISLSNKENIKEILEQIKGSIEGMIDALDRDDHSYLNKYFKEAGEYRETVPDSAVGLMEKSYEIFVDIPDEPGTLSTTTTLLALNNISIKNIGIIHNREFEEGVLKIMLYDDVSAKRAREILQDKNYSVYERN</sequence>
<proteinExistence type="inferred from homology"/>
<dbReference type="InterPro" id="IPR050812">
    <property type="entry name" value="Preph/Arog_dehydrog"/>
</dbReference>
<comment type="similarity">
    <text evidence="2">Belongs to the prephenate/arogenate dehydrogenase family.</text>
</comment>
<evidence type="ECO:0000259" key="11">
    <source>
        <dbReference type="PROSITE" id="PS51176"/>
    </source>
</evidence>
<keyword evidence="5" id="KW-0827">Tyrosine biosynthesis</keyword>
<dbReference type="InterPro" id="IPR003099">
    <property type="entry name" value="Prephen_DH"/>
</dbReference>
<dbReference type="FunFam" id="3.40.50.720:FF:000208">
    <property type="entry name" value="Prephenate dehydrogenase"/>
    <property type="match status" value="1"/>
</dbReference>
<comment type="catalytic activity">
    <reaction evidence="10">
        <text>prephenate + NAD(+) = 3-(4-hydroxyphenyl)pyruvate + CO2 + NADH</text>
        <dbReference type="Rhea" id="RHEA:13869"/>
        <dbReference type="ChEBI" id="CHEBI:16526"/>
        <dbReference type="ChEBI" id="CHEBI:29934"/>
        <dbReference type="ChEBI" id="CHEBI:36242"/>
        <dbReference type="ChEBI" id="CHEBI:57540"/>
        <dbReference type="ChEBI" id="CHEBI:57945"/>
        <dbReference type="EC" id="1.3.1.12"/>
    </reaction>
</comment>
<protein>
    <recommendedName>
        <fullName evidence="4">Prephenate dehydrogenase</fullName>
        <ecNumber evidence="3">1.3.1.12</ecNumber>
    </recommendedName>
</protein>
<keyword evidence="9" id="KW-0057">Aromatic amino acid biosynthesis</keyword>
<dbReference type="RefSeq" id="WP_137328107.1">
    <property type="nucleotide sequence ID" value="NZ_CP040058.1"/>
</dbReference>
<dbReference type="Pfam" id="PF02153">
    <property type="entry name" value="PDH_N"/>
    <property type="match status" value="1"/>
</dbReference>
<dbReference type="EMBL" id="CP040058">
    <property type="protein sequence ID" value="QCP34583.1"/>
    <property type="molecule type" value="Genomic_DNA"/>
</dbReference>
<dbReference type="Gene3D" id="1.10.3660.10">
    <property type="entry name" value="6-phosphogluconate dehydrogenase C-terminal like domain"/>
    <property type="match status" value="1"/>
</dbReference>
<dbReference type="PANTHER" id="PTHR21363:SF0">
    <property type="entry name" value="PREPHENATE DEHYDROGENASE [NADP(+)]"/>
    <property type="match status" value="1"/>
</dbReference>
<reference evidence="13 14" key="1">
    <citation type="submission" date="2019-05" db="EMBL/GenBank/DDBJ databases">
        <title>Complete genome sequencing of Anaerostipes rhamnosivorans.</title>
        <authorList>
            <person name="Bui T.P.N."/>
            <person name="de Vos W.M."/>
        </authorList>
    </citation>
    <scope>NUCLEOTIDE SEQUENCE [LARGE SCALE GENOMIC DNA]</scope>
    <source>
        <strain evidence="13 14">1y2</strain>
    </source>
</reference>
<dbReference type="Proteomes" id="UP000298653">
    <property type="component" value="Chromosome"/>
</dbReference>
<name>A0A4P8IFD4_9FIRM</name>
<dbReference type="SUPFAM" id="SSF51735">
    <property type="entry name" value="NAD(P)-binding Rossmann-fold domains"/>
    <property type="match status" value="1"/>
</dbReference>
<evidence type="ECO:0000256" key="3">
    <source>
        <dbReference type="ARBA" id="ARBA00012068"/>
    </source>
</evidence>
<dbReference type="EC" id="1.3.1.12" evidence="3"/>
<dbReference type="Gene3D" id="3.40.50.720">
    <property type="entry name" value="NAD(P)-binding Rossmann-like Domain"/>
    <property type="match status" value="1"/>
</dbReference>
<evidence type="ECO:0000256" key="1">
    <source>
        <dbReference type="ARBA" id="ARBA00005067"/>
    </source>
</evidence>
<evidence type="ECO:0000256" key="4">
    <source>
        <dbReference type="ARBA" id="ARBA00016891"/>
    </source>
</evidence>
<keyword evidence="8" id="KW-0520">NAD</keyword>
<accession>A0A4P8IFD4</accession>
<dbReference type="OrthoDB" id="9802008at2"/>
<dbReference type="SUPFAM" id="SSF48179">
    <property type="entry name" value="6-phosphogluconate dehydrogenase C-terminal domain-like"/>
    <property type="match status" value="1"/>
</dbReference>
<dbReference type="InterPro" id="IPR046826">
    <property type="entry name" value="PDH_N"/>
</dbReference>
<feature type="domain" description="ACT" evidence="12">
    <location>
        <begin position="299"/>
        <end position="369"/>
    </location>
</feature>
<evidence type="ECO:0000313" key="14">
    <source>
        <dbReference type="Proteomes" id="UP000298653"/>
    </source>
</evidence>
<dbReference type="Pfam" id="PF20463">
    <property type="entry name" value="PDH_C"/>
    <property type="match status" value="1"/>
</dbReference>
<organism evidence="13 14">
    <name type="scientific">Anaerostipes rhamnosivorans</name>
    <dbReference type="NCBI Taxonomy" id="1229621"/>
    <lineage>
        <taxon>Bacteria</taxon>
        <taxon>Bacillati</taxon>
        <taxon>Bacillota</taxon>
        <taxon>Clostridia</taxon>
        <taxon>Lachnospirales</taxon>
        <taxon>Lachnospiraceae</taxon>
        <taxon>Anaerostipes</taxon>
    </lineage>
</organism>
<keyword evidence="14" id="KW-1185">Reference proteome</keyword>
<dbReference type="PROSITE" id="PS51671">
    <property type="entry name" value="ACT"/>
    <property type="match status" value="1"/>
</dbReference>
<dbReference type="GO" id="GO:0004665">
    <property type="term" value="F:prephenate dehydrogenase (NADP+) activity"/>
    <property type="evidence" value="ECO:0007669"/>
    <property type="project" value="InterPro"/>
</dbReference>
<evidence type="ECO:0000256" key="5">
    <source>
        <dbReference type="ARBA" id="ARBA00022498"/>
    </source>
</evidence>
<dbReference type="PANTHER" id="PTHR21363">
    <property type="entry name" value="PREPHENATE DEHYDROGENASE"/>
    <property type="match status" value="1"/>
</dbReference>
<dbReference type="FunFam" id="1.10.3660.10:FF:000003">
    <property type="entry name" value="Prephenate dehydrogenase"/>
    <property type="match status" value="1"/>
</dbReference>
<dbReference type="InterPro" id="IPR036291">
    <property type="entry name" value="NAD(P)-bd_dom_sf"/>
</dbReference>
<evidence type="ECO:0000313" key="13">
    <source>
        <dbReference type="EMBL" id="QCP34583.1"/>
    </source>
</evidence>
<evidence type="ECO:0000256" key="6">
    <source>
        <dbReference type="ARBA" id="ARBA00022605"/>
    </source>
</evidence>
<dbReference type="KEGG" id="arf:AR1Y2_1129"/>
<evidence type="ECO:0000256" key="8">
    <source>
        <dbReference type="ARBA" id="ARBA00023027"/>
    </source>
</evidence>
<keyword evidence="6" id="KW-0028">Amino-acid biosynthesis</keyword>
<evidence type="ECO:0000256" key="10">
    <source>
        <dbReference type="ARBA" id="ARBA00049260"/>
    </source>
</evidence>
<evidence type="ECO:0000259" key="12">
    <source>
        <dbReference type="PROSITE" id="PS51671"/>
    </source>
</evidence>
<dbReference type="InterPro" id="IPR008927">
    <property type="entry name" value="6-PGluconate_DH-like_C_sf"/>
</dbReference>
<evidence type="ECO:0000256" key="9">
    <source>
        <dbReference type="ARBA" id="ARBA00023141"/>
    </source>
</evidence>
<keyword evidence="7 13" id="KW-0560">Oxidoreductase</keyword>
<feature type="domain" description="Prephenate/arogenate dehydrogenase" evidence="11">
    <location>
        <begin position="7"/>
        <end position="294"/>
    </location>
</feature>
<dbReference type="InterPro" id="IPR002912">
    <property type="entry name" value="ACT_dom"/>
</dbReference>
<dbReference type="InterPro" id="IPR045865">
    <property type="entry name" value="ACT-like_dom_sf"/>
</dbReference>
<dbReference type="GO" id="GO:0070403">
    <property type="term" value="F:NAD+ binding"/>
    <property type="evidence" value="ECO:0007669"/>
    <property type="project" value="InterPro"/>
</dbReference>
<dbReference type="Gene3D" id="3.30.2130.10">
    <property type="entry name" value="VC0802-like"/>
    <property type="match status" value="1"/>
</dbReference>
<dbReference type="UniPathway" id="UPA00122">
    <property type="reaction ID" value="UER00961"/>
</dbReference>
<gene>
    <name evidence="13" type="ORF">AR1Y2_1129</name>
</gene>
<evidence type="ECO:0000256" key="7">
    <source>
        <dbReference type="ARBA" id="ARBA00023002"/>
    </source>
</evidence>